<dbReference type="Proteomes" id="UP000007350">
    <property type="component" value="Unassembled WGS sequence"/>
</dbReference>
<dbReference type="InterPro" id="IPR002048">
    <property type="entry name" value="EF_hand_dom"/>
</dbReference>
<evidence type="ECO:0000313" key="6">
    <source>
        <dbReference type="Proteomes" id="UP000007350"/>
    </source>
</evidence>
<reference evidence="5 6" key="1">
    <citation type="journal article" date="2012" name="BMC Genomics">
        <title>Comparative genomic analysis of human infective Trypanosoma cruzi lineages with the bat-restricted subspecies T. cruzi marinkellei.</title>
        <authorList>
            <person name="Franzen O."/>
            <person name="Talavera-Lopez C."/>
            <person name="Ochaya S."/>
            <person name="Butler C.E."/>
            <person name="Messenger L.A."/>
            <person name="Lewis M.D."/>
            <person name="Llewellyn M.S."/>
            <person name="Marinkelle C.J."/>
            <person name="Tyler K.M."/>
            <person name="Miles M.A."/>
            <person name="Andersson B."/>
        </authorList>
    </citation>
    <scope>NUCLEOTIDE SEQUENCE [LARGE SCALE GENOMIC DNA]</scope>
    <source>
        <strain evidence="5 6">B7</strain>
    </source>
</reference>
<organism evidence="5 6">
    <name type="scientific">Trypanosoma cruzi marinkellei</name>
    <dbReference type="NCBI Taxonomy" id="85056"/>
    <lineage>
        <taxon>Eukaryota</taxon>
        <taxon>Discoba</taxon>
        <taxon>Euglenozoa</taxon>
        <taxon>Kinetoplastea</taxon>
        <taxon>Metakinetoplastina</taxon>
        <taxon>Trypanosomatida</taxon>
        <taxon>Trypanosomatidae</taxon>
        <taxon>Trypanosoma</taxon>
        <taxon>Schizotrypanum</taxon>
    </lineage>
</organism>
<keyword evidence="3" id="KW-1133">Transmembrane helix</keyword>
<dbReference type="PANTHER" id="PTHR23048">
    <property type="entry name" value="MYOSIN LIGHT CHAIN 1, 3"/>
    <property type="match status" value="1"/>
</dbReference>
<dbReference type="Gene3D" id="1.10.238.10">
    <property type="entry name" value="EF-hand"/>
    <property type="match status" value="1"/>
</dbReference>
<dbReference type="InterPro" id="IPR050230">
    <property type="entry name" value="CALM/Myosin/TropC-like"/>
</dbReference>
<keyword evidence="3" id="KW-0472">Membrane</keyword>
<dbReference type="PROSITE" id="PS50222">
    <property type="entry name" value="EF_HAND_2"/>
    <property type="match status" value="2"/>
</dbReference>
<dbReference type="FunFam" id="1.10.238.10:FF:000003">
    <property type="entry name" value="Calmodulin A"/>
    <property type="match status" value="1"/>
</dbReference>
<feature type="domain" description="EF-hand" evidence="4">
    <location>
        <begin position="241"/>
        <end position="274"/>
    </location>
</feature>
<dbReference type="GO" id="GO:0005509">
    <property type="term" value="F:calcium ion binding"/>
    <property type="evidence" value="ECO:0007669"/>
    <property type="project" value="InterPro"/>
</dbReference>
<dbReference type="GO" id="GO:0016460">
    <property type="term" value="C:myosin II complex"/>
    <property type="evidence" value="ECO:0007669"/>
    <property type="project" value="TreeGrafter"/>
</dbReference>
<comment type="caution">
    <text evidence="5">The sequence shown here is derived from an EMBL/GenBank/DDBJ whole genome shotgun (WGS) entry which is preliminary data.</text>
</comment>
<dbReference type="InterPro" id="IPR011992">
    <property type="entry name" value="EF-hand-dom_pair"/>
</dbReference>
<sequence>MPFKHEAPFRGCVCVYGPLIIIYLFICLFFIFCREEFFRVGLRCFFLLFWGDENFFFLFLLAPLLSAHFFLCFCCVLFLCSVFGRDKEQMDSARKLQRSSFQGNSGRNPRGRLSMHVEQNRQYEFRLTRADVEAAFAFFDVQNKKDLKPRDLKARLTAFYPNMTNKELKFLLESADGNFTVETLWGIIDNYHAMYTSTLTAETLTFDPVKEAFKIYDPQGRGFVDVEVLADIMKRIGLGELSQEELGLLIQTADFDKDGNISLEDFRNLLKIGR</sequence>
<dbReference type="OrthoDB" id="26525at2759"/>
<evidence type="ECO:0000259" key="4">
    <source>
        <dbReference type="PROSITE" id="PS50222"/>
    </source>
</evidence>
<dbReference type="SMART" id="SM00054">
    <property type="entry name" value="EFh"/>
    <property type="match status" value="2"/>
</dbReference>
<keyword evidence="1" id="KW-0677">Repeat</keyword>
<dbReference type="Pfam" id="PF13499">
    <property type="entry name" value="EF-hand_7"/>
    <property type="match status" value="1"/>
</dbReference>
<dbReference type="AlphaFoldDB" id="K2ME41"/>
<feature type="domain" description="EF-hand" evidence="4">
    <location>
        <begin position="204"/>
        <end position="239"/>
    </location>
</feature>
<dbReference type="PROSITE" id="PS00018">
    <property type="entry name" value="EF_HAND_1"/>
    <property type="match status" value="1"/>
</dbReference>
<accession>K2ME41</accession>
<dbReference type="SUPFAM" id="SSF47473">
    <property type="entry name" value="EF-hand"/>
    <property type="match status" value="1"/>
</dbReference>
<protein>
    <recommendedName>
        <fullName evidence="4">EF-hand domain-containing protein</fullName>
    </recommendedName>
</protein>
<proteinExistence type="predicted"/>
<keyword evidence="2" id="KW-0106">Calcium</keyword>
<keyword evidence="6" id="KW-1185">Reference proteome</keyword>
<dbReference type="PANTHER" id="PTHR23048:SF0">
    <property type="entry name" value="CALMODULIN LIKE 3"/>
    <property type="match status" value="1"/>
</dbReference>
<dbReference type="EMBL" id="AHKC01009188">
    <property type="protein sequence ID" value="EKF33483.1"/>
    <property type="molecule type" value="Genomic_DNA"/>
</dbReference>
<evidence type="ECO:0000313" key="5">
    <source>
        <dbReference type="EMBL" id="EKF33483.1"/>
    </source>
</evidence>
<gene>
    <name evidence="5" type="ORF">MOQ_002649</name>
</gene>
<evidence type="ECO:0000256" key="1">
    <source>
        <dbReference type="ARBA" id="ARBA00022737"/>
    </source>
</evidence>
<feature type="transmembrane region" description="Helical" evidence="3">
    <location>
        <begin position="55"/>
        <end position="84"/>
    </location>
</feature>
<dbReference type="CDD" id="cd00051">
    <property type="entry name" value="EFh"/>
    <property type="match status" value="1"/>
</dbReference>
<dbReference type="InterPro" id="IPR018247">
    <property type="entry name" value="EF_Hand_1_Ca_BS"/>
</dbReference>
<feature type="transmembrane region" description="Helical" evidence="3">
    <location>
        <begin position="12"/>
        <end position="32"/>
    </location>
</feature>
<evidence type="ECO:0000256" key="3">
    <source>
        <dbReference type="SAM" id="Phobius"/>
    </source>
</evidence>
<name>K2ME41_TRYCR</name>
<evidence type="ECO:0000256" key="2">
    <source>
        <dbReference type="ARBA" id="ARBA00022837"/>
    </source>
</evidence>
<keyword evidence="3" id="KW-0812">Transmembrane</keyword>